<keyword evidence="4" id="KW-1133">Transmembrane helix</keyword>
<comment type="subcellular location">
    <subcellularLocation>
        <location evidence="1">Cell membrane</location>
    </subcellularLocation>
</comment>
<dbReference type="CDD" id="cd12087">
    <property type="entry name" value="TM_EGFR-like"/>
    <property type="match status" value="1"/>
</dbReference>
<dbReference type="AlphaFoldDB" id="A0A0A1DHC0"/>
<sequence length="114" mass="11763">MRNRRFLLAGLLVALLVAGVGSYYASSHPDGLEYVAGKTGFIDSQDEPVDTGSPFADYSTKGVDDERLSGGLAGVAGVLLTLVIGGGLFWVLRRRDGSAGDVAPAEPPVPADAD</sequence>
<keyword evidence="2" id="KW-1003">Cell membrane</keyword>
<keyword evidence="3" id="KW-0812">Transmembrane</keyword>
<evidence type="ECO:0000256" key="1">
    <source>
        <dbReference type="ARBA" id="ARBA00004236"/>
    </source>
</evidence>
<dbReference type="InterPro" id="IPR025937">
    <property type="entry name" value="PDGLE_dom"/>
</dbReference>
<keyword evidence="7" id="KW-1185">Reference proteome</keyword>
<dbReference type="Proteomes" id="UP000030300">
    <property type="component" value="Chromosome"/>
</dbReference>
<dbReference type="GeneID" id="96612881"/>
<dbReference type="HOGENOM" id="CLU_137910_0_1_11"/>
<name>A0A0A1DHC0_NOCSI</name>
<evidence type="ECO:0000256" key="4">
    <source>
        <dbReference type="ARBA" id="ARBA00022989"/>
    </source>
</evidence>
<gene>
    <name evidence="6" type="ORF">KR76_08265</name>
</gene>
<dbReference type="Pfam" id="PF13190">
    <property type="entry name" value="PDGLE"/>
    <property type="match status" value="1"/>
</dbReference>
<proteinExistence type="predicted"/>
<protein>
    <submittedName>
        <fullName evidence="6">Additional substrate-specific component NikN of nickel ECF transporter</fullName>
    </submittedName>
</protein>
<dbReference type="KEGG" id="psim:KR76_08265"/>
<dbReference type="EMBL" id="CP009896">
    <property type="protein sequence ID" value="AIY16766.1"/>
    <property type="molecule type" value="Genomic_DNA"/>
</dbReference>
<evidence type="ECO:0000256" key="5">
    <source>
        <dbReference type="ARBA" id="ARBA00023136"/>
    </source>
</evidence>
<evidence type="ECO:0000313" key="6">
    <source>
        <dbReference type="EMBL" id="AIY16766.1"/>
    </source>
</evidence>
<evidence type="ECO:0000256" key="3">
    <source>
        <dbReference type="ARBA" id="ARBA00022692"/>
    </source>
</evidence>
<keyword evidence="5" id="KW-0472">Membrane</keyword>
<dbReference type="eggNOG" id="COG0310">
    <property type="taxonomic scope" value="Bacteria"/>
</dbReference>
<evidence type="ECO:0000313" key="7">
    <source>
        <dbReference type="Proteomes" id="UP000030300"/>
    </source>
</evidence>
<reference evidence="6 7" key="1">
    <citation type="journal article" date="2015" name="Genome Announc.">
        <title>Complete Genome Sequence of Steroid-Transforming Nocardioides simplex VKM Ac-2033D.</title>
        <authorList>
            <person name="Shtratnikova V.Y."/>
            <person name="Schelkunov M.I."/>
            <person name="Pekov Y.A."/>
            <person name="Fokina V.V."/>
            <person name="Logacheva M.D."/>
            <person name="Sokolov S.L."/>
            <person name="Bragin E.Y."/>
            <person name="Ashapkin V.V."/>
            <person name="Donova M.V."/>
        </authorList>
    </citation>
    <scope>NUCLEOTIDE SEQUENCE [LARGE SCALE GENOMIC DNA]</scope>
    <source>
        <strain evidence="6 7">VKM Ac-2033D</strain>
    </source>
</reference>
<dbReference type="GO" id="GO:0005886">
    <property type="term" value="C:plasma membrane"/>
    <property type="evidence" value="ECO:0007669"/>
    <property type="project" value="UniProtKB-SubCell"/>
</dbReference>
<evidence type="ECO:0000256" key="2">
    <source>
        <dbReference type="ARBA" id="ARBA00022475"/>
    </source>
</evidence>
<dbReference type="RefSeq" id="WP_038677677.1">
    <property type="nucleotide sequence ID" value="NZ_BJMC01000017.1"/>
</dbReference>
<dbReference type="STRING" id="2045.KR76_08265"/>
<organism evidence="6 7">
    <name type="scientific">Nocardioides simplex</name>
    <name type="common">Arthrobacter simplex</name>
    <dbReference type="NCBI Taxonomy" id="2045"/>
    <lineage>
        <taxon>Bacteria</taxon>
        <taxon>Bacillati</taxon>
        <taxon>Actinomycetota</taxon>
        <taxon>Actinomycetes</taxon>
        <taxon>Propionibacteriales</taxon>
        <taxon>Nocardioidaceae</taxon>
        <taxon>Pimelobacter</taxon>
    </lineage>
</organism>
<accession>A0A0A1DHC0</accession>